<dbReference type="EMBL" id="ML986751">
    <property type="protein sequence ID" value="KAF2258616.1"/>
    <property type="molecule type" value="Genomic_DNA"/>
</dbReference>
<organism evidence="2 3">
    <name type="scientific">Lojkania enalia</name>
    <dbReference type="NCBI Taxonomy" id="147567"/>
    <lineage>
        <taxon>Eukaryota</taxon>
        <taxon>Fungi</taxon>
        <taxon>Dikarya</taxon>
        <taxon>Ascomycota</taxon>
        <taxon>Pezizomycotina</taxon>
        <taxon>Dothideomycetes</taxon>
        <taxon>Pleosporomycetidae</taxon>
        <taxon>Pleosporales</taxon>
        <taxon>Pleosporales incertae sedis</taxon>
        <taxon>Lojkania</taxon>
    </lineage>
</organism>
<accession>A0A9P4JY29</accession>
<reference evidence="3" key="1">
    <citation type="journal article" date="2020" name="Stud. Mycol.">
        <title>101 Dothideomycetes genomes: A test case for predicting lifestyles and emergence of pathogens.</title>
        <authorList>
            <person name="Haridas S."/>
            <person name="Albert R."/>
            <person name="Binder M."/>
            <person name="Bloem J."/>
            <person name="LaButti K."/>
            <person name="Salamov A."/>
            <person name="Andreopoulos B."/>
            <person name="Baker S."/>
            <person name="Barry K."/>
            <person name="Bills G."/>
            <person name="Bluhm B."/>
            <person name="Cannon C."/>
            <person name="Castanera R."/>
            <person name="Culley D."/>
            <person name="Daum C."/>
            <person name="Ezra D."/>
            <person name="Gonzalez J."/>
            <person name="Henrissat B."/>
            <person name="Kuo A."/>
            <person name="Liang C."/>
            <person name="Lipzen A."/>
            <person name="Lutzoni F."/>
            <person name="Magnuson J."/>
            <person name="Mondo S."/>
            <person name="Nolan M."/>
            <person name="Ohm R."/>
            <person name="Pangilinan J."/>
            <person name="Park H.-J."/>
            <person name="Ramirez L."/>
            <person name="Alfaro M."/>
            <person name="Sun H."/>
            <person name="Tritt A."/>
            <person name="Yoshinaga Y."/>
            <person name="Zwiers L.-H."/>
            <person name="Turgeon B."/>
            <person name="Goodwin S."/>
            <person name="Spatafora J."/>
            <person name="Crous P."/>
            <person name="Grigoriev I."/>
        </authorList>
    </citation>
    <scope>NUCLEOTIDE SEQUENCE [LARGE SCALE GENOMIC DNA]</scope>
    <source>
        <strain evidence="3">CBS 304.66</strain>
    </source>
</reference>
<comment type="caution">
    <text evidence="2">The sequence shown here is derived from an EMBL/GenBank/DDBJ whole genome shotgun (WGS) entry which is preliminary data.</text>
</comment>
<dbReference type="AlphaFoldDB" id="A0A9P4JY29"/>
<sequence length="257" mass="27416">MWTDLLLTLLLLQSIAVQSQLPPVPKSARFTQIVCNSATGSRNNQIALFDRDGKPLGAVDENCSLISGPCKVEGFSDITVGPYTVKHPGAIFGPCAYTDVEMEITATDGFNTVNQLLFATCKVSPFPCVGDPEKPTIGTLNEVIISEFPSDFKPTSIVLREYNKDGCPVDQNFGDEISNAAGCNLITNTGITNVVVIPKPDMPSTCVLTLYDDRNCFSTSNAEIGPITPGSDPSACIGPIRNSKGDVFEAKAAMLKC</sequence>
<protein>
    <submittedName>
        <fullName evidence="2">Uncharacterized protein</fullName>
    </submittedName>
</protein>
<proteinExistence type="predicted"/>
<name>A0A9P4JY29_9PLEO</name>
<evidence type="ECO:0000313" key="3">
    <source>
        <dbReference type="Proteomes" id="UP000800093"/>
    </source>
</evidence>
<feature type="chain" id="PRO_5040403838" evidence="1">
    <location>
        <begin position="20"/>
        <end position="257"/>
    </location>
</feature>
<keyword evidence="3" id="KW-1185">Reference proteome</keyword>
<dbReference type="Proteomes" id="UP000800093">
    <property type="component" value="Unassembled WGS sequence"/>
</dbReference>
<feature type="signal peptide" evidence="1">
    <location>
        <begin position="1"/>
        <end position="19"/>
    </location>
</feature>
<gene>
    <name evidence="2" type="ORF">CC78DRAFT_586931</name>
</gene>
<evidence type="ECO:0000256" key="1">
    <source>
        <dbReference type="SAM" id="SignalP"/>
    </source>
</evidence>
<evidence type="ECO:0000313" key="2">
    <source>
        <dbReference type="EMBL" id="KAF2258616.1"/>
    </source>
</evidence>
<dbReference type="OrthoDB" id="10308332at2759"/>
<keyword evidence="1" id="KW-0732">Signal</keyword>